<comment type="caution">
    <text evidence="1">The sequence shown here is derived from an EMBL/GenBank/DDBJ whole genome shotgun (WGS) entry which is preliminary data.</text>
</comment>
<evidence type="ECO:0000313" key="2">
    <source>
        <dbReference type="Proteomes" id="UP000885826"/>
    </source>
</evidence>
<dbReference type="AlphaFoldDB" id="A0A9C9ENQ3"/>
<name>A0A9C9ENQ3_UNCW3</name>
<dbReference type="Proteomes" id="UP000885826">
    <property type="component" value="Unassembled WGS sequence"/>
</dbReference>
<dbReference type="EMBL" id="DRIG01000101">
    <property type="protein sequence ID" value="HEC79448.1"/>
    <property type="molecule type" value="Genomic_DNA"/>
</dbReference>
<accession>A0A9C9ENQ3</accession>
<gene>
    <name evidence="1" type="ORF">ENI34_09985</name>
</gene>
<organism evidence="1 2">
    <name type="scientific">candidate division WOR-3 bacterium</name>
    <dbReference type="NCBI Taxonomy" id="2052148"/>
    <lineage>
        <taxon>Bacteria</taxon>
        <taxon>Bacteria division WOR-3</taxon>
    </lineage>
</organism>
<protein>
    <recommendedName>
        <fullName evidence="3">T9SS type A sorting domain-containing protein</fullName>
    </recommendedName>
</protein>
<proteinExistence type="predicted"/>
<evidence type="ECO:0008006" key="3">
    <source>
        <dbReference type="Google" id="ProtNLM"/>
    </source>
</evidence>
<sequence length="50" mass="5938">MGAEIKKIEHFCIRGNYQKTISTKELESSIYFIVLKYNNQQISKKFLLIK</sequence>
<evidence type="ECO:0000313" key="1">
    <source>
        <dbReference type="EMBL" id="HEC79448.1"/>
    </source>
</evidence>
<reference evidence="1" key="1">
    <citation type="journal article" date="2020" name="mSystems">
        <title>Genome- and Community-Level Interaction Insights into Carbon Utilization and Element Cycling Functions of Hydrothermarchaeota in Hydrothermal Sediment.</title>
        <authorList>
            <person name="Zhou Z."/>
            <person name="Liu Y."/>
            <person name="Xu W."/>
            <person name="Pan J."/>
            <person name="Luo Z.H."/>
            <person name="Li M."/>
        </authorList>
    </citation>
    <scope>NUCLEOTIDE SEQUENCE</scope>
    <source>
        <strain evidence="1">HyVt-388</strain>
    </source>
</reference>